<feature type="compositionally biased region" description="Acidic residues" evidence="10">
    <location>
        <begin position="288"/>
        <end position="302"/>
    </location>
</feature>
<dbReference type="EMBL" id="JACVVK020000258">
    <property type="protein sequence ID" value="KAK7481674.1"/>
    <property type="molecule type" value="Genomic_DNA"/>
</dbReference>
<evidence type="ECO:0000259" key="11">
    <source>
        <dbReference type="Pfam" id="PF08574"/>
    </source>
</evidence>
<protein>
    <recommendedName>
        <fullName evidence="5">Probable RNA polymerase II nuclear localization protein SLC7A6OS</fullName>
    </recommendedName>
</protein>
<evidence type="ECO:0000256" key="2">
    <source>
        <dbReference type="ARBA" id="ARBA00004123"/>
    </source>
</evidence>
<comment type="caution">
    <text evidence="12">The sequence shown here is derived from an EMBL/GenBank/DDBJ whole genome shotgun (WGS) entry which is preliminary data.</text>
</comment>
<dbReference type="Proteomes" id="UP001519460">
    <property type="component" value="Unassembled WGS sequence"/>
</dbReference>
<dbReference type="GO" id="GO:0005737">
    <property type="term" value="C:cytoplasm"/>
    <property type="evidence" value="ECO:0007669"/>
    <property type="project" value="UniProtKB-SubCell"/>
</dbReference>
<evidence type="ECO:0000256" key="5">
    <source>
        <dbReference type="ARBA" id="ARBA00017036"/>
    </source>
</evidence>
<keyword evidence="6" id="KW-0813">Transport</keyword>
<gene>
    <name evidence="12" type="ORF">BaRGS_00027047</name>
</gene>
<accession>A0ABD0K357</accession>
<evidence type="ECO:0000256" key="10">
    <source>
        <dbReference type="SAM" id="MobiDB-lite"/>
    </source>
</evidence>
<evidence type="ECO:0000256" key="3">
    <source>
        <dbReference type="ARBA" id="ARBA00004496"/>
    </source>
</evidence>
<dbReference type="GO" id="GO:0005634">
    <property type="term" value="C:nucleus"/>
    <property type="evidence" value="ECO:0007669"/>
    <property type="project" value="UniProtKB-SubCell"/>
</dbReference>
<sequence>MAAVVRVKRRISEDPAEALIVSCKRQRQDGDTEAAGINLDERIRFSYAGTLNSKDVTVPRQIRDAISKQNLQAQYKQHAIDISETCRSNRRAAAKASRYKVVCKRRAGPGELEASESDTAVAENTCEDGDGHQTQSNGVQETEHSEQSKSAAVHSDHTAVGRLSVSETTEDSAPTGQPDRDIETNNTDTSDSTGEEILHVYDVEQDEESSSGDADRTNQQAPSSGITCNGVELVSERVPPPVSRLSEAYVYDLYYTNSTLYDFRALENILSIQALHDELVLQGDRDEDCDDVYEDEDDSNDEDNWRNDYPDEDPHFFENEAGEFHYNEDILAHEPESFYYGEDDDLADWMSARCNVEDEENLPSGSEDDTDLRD</sequence>
<dbReference type="InterPro" id="IPR040218">
    <property type="entry name" value="SLC7A6OS"/>
</dbReference>
<evidence type="ECO:0000256" key="9">
    <source>
        <dbReference type="ARBA" id="ARBA00023242"/>
    </source>
</evidence>
<feature type="region of interest" description="Disordered" evidence="10">
    <location>
        <begin position="109"/>
        <end position="228"/>
    </location>
</feature>
<evidence type="ECO:0000256" key="4">
    <source>
        <dbReference type="ARBA" id="ARBA00010218"/>
    </source>
</evidence>
<evidence type="ECO:0000313" key="13">
    <source>
        <dbReference type="Proteomes" id="UP001519460"/>
    </source>
</evidence>
<feature type="compositionally biased region" description="Polar residues" evidence="10">
    <location>
        <begin position="217"/>
        <end position="227"/>
    </location>
</feature>
<comment type="subcellular location">
    <subcellularLocation>
        <location evidence="3">Cytoplasm</location>
    </subcellularLocation>
    <subcellularLocation>
        <location evidence="2">Nucleus</location>
    </subcellularLocation>
</comment>
<dbReference type="PANTHER" id="PTHR31196">
    <property type="entry name" value="RNA POLYMERASE II NUCLEAR LOCALIZATION PROTEIN SLC7A6OS-RELATED"/>
    <property type="match status" value="1"/>
</dbReference>
<dbReference type="Pfam" id="PF08574">
    <property type="entry name" value="Iwr1"/>
    <property type="match status" value="1"/>
</dbReference>
<organism evidence="12 13">
    <name type="scientific">Batillaria attramentaria</name>
    <dbReference type="NCBI Taxonomy" id="370345"/>
    <lineage>
        <taxon>Eukaryota</taxon>
        <taxon>Metazoa</taxon>
        <taxon>Spiralia</taxon>
        <taxon>Lophotrochozoa</taxon>
        <taxon>Mollusca</taxon>
        <taxon>Gastropoda</taxon>
        <taxon>Caenogastropoda</taxon>
        <taxon>Sorbeoconcha</taxon>
        <taxon>Cerithioidea</taxon>
        <taxon>Batillariidae</taxon>
        <taxon>Batillaria</taxon>
    </lineage>
</organism>
<dbReference type="PANTHER" id="PTHR31196:SF2">
    <property type="entry name" value="RNA POLYMERASE II NUCLEAR LOCALIZATION PROTEIN SLC7A6OS-RELATED"/>
    <property type="match status" value="1"/>
</dbReference>
<feature type="domain" description="Transcription factor Iwr1" evidence="11">
    <location>
        <begin position="248"/>
        <end position="313"/>
    </location>
</feature>
<dbReference type="InterPro" id="IPR013883">
    <property type="entry name" value="TF_Iwr1_dom"/>
</dbReference>
<evidence type="ECO:0000256" key="7">
    <source>
        <dbReference type="ARBA" id="ARBA00022490"/>
    </source>
</evidence>
<proteinExistence type="inferred from homology"/>
<evidence type="ECO:0000256" key="8">
    <source>
        <dbReference type="ARBA" id="ARBA00022927"/>
    </source>
</evidence>
<dbReference type="GO" id="GO:0015031">
    <property type="term" value="P:protein transport"/>
    <property type="evidence" value="ECO:0007669"/>
    <property type="project" value="UniProtKB-KW"/>
</dbReference>
<reference evidence="12 13" key="1">
    <citation type="journal article" date="2023" name="Sci. Data">
        <title>Genome assembly of the Korean intertidal mud-creeper Batillaria attramentaria.</title>
        <authorList>
            <person name="Patra A.K."/>
            <person name="Ho P.T."/>
            <person name="Jun S."/>
            <person name="Lee S.J."/>
            <person name="Kim Y."/>
            <person name="Won Y.J."/>
        </authorList>
    </citation>
    <scope>NUCLEOTIDE SEQUENCE [LARGE SCALE GENOMIC DNA]</scope>
    <source>
        <strain evidence="12">Wonlab-2016</strain>
    </source>
</reference>
<keyword evidence="9" id="KW-0539">Nucleus</keyword>
<evidence type="ECO:0000313" key="12">
    <source>
        <dbReference type="EMBL" id="KAK7481674.1"/>
    </source>
</evidence>
<keyword evidence="7" id="KW-0963">Cytoplasm</keyword>
<evidence type="ECO:0000256" key="1">
    <source>
        <dbReference type="ARBA" id="ARBA00003202"/>
    </source>
</evidence>
<dbReference type="AlphaFoldDB" id="A0ABD0K357"/>
<keyword evidence="13" id="KW-1185">Reference proteome</keyword>
<comment type="function">
    <text evidence="1">Directs RNA polymerase II nuclear import.</text>
</comment>
<feature type="compositionally biased region" description="Polar residues" evidence="10">
    <location>
        <begin position="165"/>
        <end position="175"/>
    </location>
</feature>
<comment type="similarity">
    <text evidence="4">Belongs to the IWR1/SLC7A6OS family.</text>
</comment>
<name>A0ABD0K357_9CAEN</name>
<keyword evidence="8" id="KW-0653">Protein transport</keyword>
<evidence type="ECO:0000256" key="6">
    <source>
        <dbReference type="ARBA" id="ARBA00022448"/>
    </source>
</evidence>
<feature type="region of interest" description="Disordered" evidence="10">
    <location>
        <begin position="288"/>
        <end position="309"/>
    </location>
</feature>